<reference evidence="9" key="1">
    <citation type="journal article" date="2022" name="G3 (Bethesda)">
        <title>Unveiling the complete genome sequence of Alicyclobacillus acidoterrestris DSM 3922T, a taint-producing strain.</title>
        <authorList>
            <person name="Leonardo I.C."/>
            <person name="Barreto Crespo M.T."/>
            <person name="Gaspar F.B."/>
        </authorList>
    </citation>
    <scope>NUCLEOTIDE SEQUENCE [LARGE SCALE GENOMIC DNA]</scope>
    <source>
        <strain evidence="9">DSM 3922</strain>
    </source>
</reference>
<evidence type="ECO:0000256" key="6">
    <source>
        <dbReference type="ARBA" id="ARBA00023136"/>
    </source>
</evidence>
<accession>A0A9E6ZFQ3</accession>
<evidence type="ECO:0000313" key="9">
    <source>
        <dbReference type="Proteomes" id="UP000829401"/>
    </source>
</evidence>
<dbReference type="PANTHER" id="PTHR42709">
    <property type="entry name" value="ALKALINE PHOSPHATASE LIKE PROTEIN"/>
    <property type="match status" value="1"/>
</dbReference>
<protein>
    <submittedName>
        <fullName evidence="8">DedA family protein</fullName>
    </submittedName>
</protein>
<keyword evidence="3" id="KW-1003">Cell membrane</keyword>
<dbReference type="STRING" id="1356854.N007_14465"/>
<dbReference type="eggNOG" id="COG0586">
    <property type="taxonomic scope" value="Bacteria"/>
</dbReference>
<evidence type="ECO:0000256" key="1">
    <source>
        <dbReference type="ARBA" id="ARBA00004651"/>
    </source>
</evidence>
<comment type="similarity">
    <text evidence="2">Belongs to the DedA family.</text>
</comment>
<dbReference type="OrthoDB" id="9782291at2"/>
<evidence type="ECO:0000256" key="3">
    <source>
        <dbReference type="ARBA" id="ARBA00022475"/>
    </source>
</evidence>
<dbReference type="Pfam" id="PF09335">
    <property type="entry name" value="VTT_dom"/>
    <property type="match status" value="1"/>
</dbReference>
<evidence type="ECO:0000256" key="2">
    <source>
        <dbReference type="ARBA" id="ARBA00010792"/>
    </source>
</evidence>
<feature type="domain" description="VTT" evidence="7">
    <location>
        <begin position="28"/>
        <end position="155"/>
    </location>
</feature>
<sequence length="218" mass="24770">MGFIHFAIAYGYTSIFALLGLEYLILVVPGETLLTTLGVLAHTQQLHFSLALLIVVASLGSFTGSIITYFIGRVVGRPVILRYGKYVFITEKRLQQTERLFHRQAIWTLLITKYIAVIRDIIPYVAGVNKLGLKVYVPIQLLASFLWTGTFLLGGNLIKLAATSIYHHWRMELIPAVIVLALCVWGYRAIHKRMHRFVERKEVQTSEVDVRPTDTNRI</sequence>
<comment type="subcellular location">
    <subcellularLocation>
        <location evidence="1">Cell membrane</location>
        <topology evidence="1">Multi-pass membrane protein</topology>
    </subcellularLocation>
</comment>
<dbReference type="AlphaFoldDB" id="T0BPL5"/>
<dbReference type="RefSeq" id="WP_021298040.1">
    <property type="nucleotide sequence ID" value="NZ_AURB01000168.1"/>
</dbReference>
<dbReference type="Proteomes" id="UP000829401">
    <property type="component" value="Chromosome"/>
</dbReference>
<evidence type="ECO:0000256" key="4">
    <source>
        <dbReference type="ARBA" id="ARBA00022692"/>
    </source>
</evidence>
<keyword evidence="5" id="KW-1133">Transmembrane helix</keyword>
<evidence type="ECO:0000259" key="7">
    <source>
        <dbReference type="Pfam" id="PF09335"/>
    </source>
</evidence>
<dbReference type="KEGG" id="aaco:K1I37_10745"/>
<organism evidence="8 9">
    <name type="scientific">Alicyclobacillus acidoterrestris (strain ATCC 49025 / DSM 3922 / CIP 106132 / NCIMB 13137 / GD3B)</name>
    <dbReference type="NCBI Taxonomy" id="1356854"/>
    <lineage>
        <taxon>Bacteria</taxon>
        <taxon>Bacillati</taxon>
        <taxon>Bacillota</taxon>
        <taxon>Bacilli</taxon>
        <taxon>Bacillales</taxon>
        <taxon>Alicyclobacillaceae</taxon>
        <taxon>Alicyclobacillus</taxon>
    </lineage>
</organism>
<keyword evidence="4" id="KW-0812">Transmembrane</keyword>
<evidence type="ECO:0000256" key="5">
    <source>
        <dbReference type="ARBA" id="ARBA00022989"/>
    </source>
</evidence>
<name>T0BPL5_ALIAG</name>
<keyword evidence="6" id="KW-0472">Membrane</keyword>
<dbReference type="InterPro" id="IPR032816">
    <property type="entry name" value="VTT_dom"/>
</dbReference>
<proteinExistence type="inferred from homology"/>
<accession>T0BPL5</accession>
<dbReference type="EMBL" id="CP080467">
    <property type="protein sequence ID" value="UNO47223.1"/>
    <property type="molecule type" value="Genomic_DNA"/>
</dbReference>
<dbReference type="InterPro" id="IPR051311">
    <property type="entry name" value="DedA_domain"/>
</dbReference>
<evidence type="ECO:0000313" key="8">
    <source>
        <dbReference type="EMBL" id="UNO47223.1"/>
    </source>
</evidence>
<gene>
    <name evidence="8" type="ORF">K1I37_10745</name>
</gene>
<keyword evidence="9" id="KW-1185">Reference proteome</keyword>
<dbReference type="PANTHER" id="PTHR42709:SF6">
    <property type="entry name" value="UNDECAPRENYL PHOSPHATE TRANSPORTER A"/>
    <property type="match status" value="1"/>
</dbReference>
<dbReference type="GO" id="GO:0005886">
    <property type="term" value="C:plasma membrane"/>
    <property type="evidence" value="ECO:0007669"/>
    <property type="project" value="UniProtKB-SubCell"/>
</dbReference>